<evidence type="ECO:0000313" key="2">
    <source>
        <dbReference type="Proteomes" id="UP001165064"/>
    </source>
</evidence>
<protein>
    <submittedName>
        <fullName evidence="1">Unnamed protein product</fullName>
    </submittedName>
</protein>
<proteinExistence type="predicted"/>
<organism evidence="1 2">
    <name type="scientific">Ambrosiozyma monospora</name>
    <name type="common">Yeast</name>
    <name type="synonym">Endomycopsis monosporus</name>
    <dbReference type="NCBI Taxonomy" id="43982"/>
    <lineage>
        <taxon>Eukaryota</taxon>
        <taxon>Fungi</taxon>
        <taxon>Dikarya</taxon>
        <taxon>Ascomycota</taxon>
        <taxon>Saccharomycotina</taxon>
        <taxon>Pichiomycetes</taxon>
        <taxon>Pichiales</taxon>
        <taxon>Pichiaceae</taxon>
        <taxon>Ambrosiozyma</taxon>
    </lineage>
</organism>
<dbReference type="Proteomes" id="UP001165064">
    <property type="component" value="Unassembled WGS sequence"/>
</dbReference>
<evidence type="ECO:0000313" key="1">
    <source>
        <dbReference type="EMBL" id="GME93514.1"/>
    </source>
</evidence>
<sequence length="407" mass="44185">MTASPAGLYGNFGQANYSAAKLGLVGLCETLAKEGVKYNIKVNAIAPLAKSRMTETILPPDVLNKLLPEKIAPLVLYLTSDIVDSSGSIYEVAAGLFAQIRWERSGGLYLNPKKSFTPEAILNKFKEISGFNPNTTQYPSQLNDYNLVYSKTSKLPENSQGSIKINSLKDKVVIVTGAGAGLGRSHALWFAKYGAKVVVNDFKDPDIVVKEIKANGGTAIASWHDVYTQSEQLIDTAMKAFGTVDVLVNNAGILRDRSFAKMTTEEWDQVMKIHLLAVFKLCKLVWPIFQAKSSGCIINTTSTSGIYGNFGQANYASAKAAILSFSRTLAIEGKKYKIRVNAIAPHAETSMTKTIFKETELNKFSPSQVSPFVVLLASDEIGNVSGELFEVGAGWIVTLLISHKVSH</sequence>
<gene>
    <name evidence="1" type="ORF">Amon02_000934300</name>
</gene>
<name>A0ACB5TS32_AMBMO</name>
<accession>A0ACB5TS32</accession>
<comment type="caution">
    <text evidence="1">The sequence shown here is derived from an EMBL/GenBank/DDBJ whole genome shotgun (WGS) entry which is preliminary data.</text>
</comment>
<dbReference type="EMBL" id="BSXS01008744">
    <property type="protein sequence ID" value="GME93514.1"/>
    <property type="molecule type" value="Genomic_DNA"/>
</dbReference>
<reference evidence="1" key="1">
    <citation type="submission" date="2023-04" db="EMBL/GenBank/DDBJ databases">
        <title>Ambrosiozyma monospora NBRC 10751.</title>
        <authorList>
            <person name="Ichikawa N."/>
            <person name="Sato H."/>
            <person name="Tonouchi N."/>
        </authorList>
    </citation>
    <scope>NUCLEOTIDE SEQUENCE</scope>
    <source>
        <strain evidence="1">NBRC 10751</strain>
    </source>
</reference>
<keyword evidence="2" id="KW-1185">Reference proteome</keyword>